<accession>A0A4Y7J1W4</accession>
<sequence>MKMDTSPTYCTTSTCKFNLVVVIRLTLRGLLGDTTGVPPAEAYPESWGPPYPDIDDELVPPARDPPLPPSFLTS</sequence>
<dbReference type="Proteomes" id="UP000316621">
    <property type="component" value="Chromosome 3"/>
</dbReference>
<evidence type="ECO:0000313" key="3">
    <source>
        <dbReference type="Proteomes" id="UP000316621"/>
    </source>
</evidence>
<gene>
    <name evidence="2" type="ORF">C5167_012487</name>
</gene>
<dbReference type="EMBL" id="CM010717">
    <property type="protein sequence ID" value="RZC53635.1"/>
    <property type="molecule type" value="Genomic_DNA"/>
</dbReference>
<evidence type="ECO:0000313" key="2">
    <source>
        <dbReference type="EMBL" id="RZC53635.1"/>
    </source>
</evidence>
<organism evidence="2 3">
    <name type="scientific">Papaver somniferum</name>
    <name type="common">Opium poppy</name>
    <dbReference type="NCBI Taxonomy" id="3469"/>
    <lineage>
        <taxon>Eukaryota</taxon>
        <taxon>Viridiplantae</taxon>
        <taxon>Streptophyta</taxon>
        <taxon>Embryophyta</taxon>
        <taxon>Tracheophyta</taxon>
        <taxon>Spermatophyta</taxon>
        <taxon>Magnoliopsida</taxon>
        <taxon>Ranunculales</taxon>
        <taxon>Papaveraceae</taxon>
        <taxon>Papaveroideae</taxon>
        <taxon>Papaver</taxon>
    </lineage>
</organism>
<feature type="compositionally biased region" description="Pro residues" evidence="1">
    <location>
        <begin position="62"/>
        <end position="74"/>
    </location>
</feature>
<reference evidence="2 3" key="1">
    <citation type="journal article" date="2018" name="Science">
        <title>The opium poppy genome and morphinan production.</title>
        <authorList>
            <person name="Guo L."/>
            <person name="Winzer T."/>
            <person name="Yang X."/>
            <person name="Li Y."/>
            <person name="Ning Z."/>
            <person name="He Z."/>
            <person name="Teodor R."/>
            <person name="Lu Y."/>
            <person name="Bowser T.A."/>
            <person name="Graham I.A."/>
            <person name="Ye K."/>
        </authorList>
    </citation>
    <scope>NUCLEOTIDE SEQUENCE [LARGE SCALE GENOMIC DNA]</scope>
    <source>
        <strain evidence="3">cv. HN1</strain>
        <tissue evidence="2">Leaves</tissue>
    </source>
</reference>
<dbReference type="Gramene" id="RZC53635">
    <property type="protein sequence ID" value="RZC53635"/>
    <property type="gene ID" value="C5167_012487"/>
</dbReference>
<protein>
    <submittedName>
        <fullName evidence="2">Uncharacterized protein</fullName>
    </submittedName>
</protein>
<dbReference type="AlphaFoldDB" id="A0A4Y7J1W4"/>
<name>A0A4Y7J1W4_PAPSO</name>
<feature type="region of interest" description="Disordered" evidence="1">
    <location>
        <begin position="34"/>
        <end position="74"/>
    </location>
</feature>
<keyword evidence="3" id="KW-1185">Reference proteome</keyword>
<evidence type="ECO:0000256" key="1">
    <source>
        <dbReference type="SAM" id="MobiDB-lite"/>
    </source>
</evidence>
<proteinExistence type="predicted"/>